<name>A0AAU8JBC6_9CYAN</name>
<organism evidence="4">
    <name type="scientific">Planktothricoides raciborskii GIHE-MW2</name>
    <dbReference type="NCBI Taxonomy" id="2792601"/>
    <lineage>
        <taxon>Bacteria</taxon>
        <taxon>Bacillati</taxon>
        <taxon>Cyanobacteriota</taxon>
        <taxon>Cyanophyceae</taxon>
        <taxon>Oscillatoriophycideae</taxon>
        <taxon>Oscillatoriales</taxon>
        <taxon>Oscillatoriaceae</taxon>
        <taxon>Planktothricoides</taxon>
    </lineage>
</organism>
<keyword evidence="1" id="KW-0802">TPR repeat</keyword>
<feature type="repeat" description="TPR" evidence="1">
    <location>
        <begin position="316"/>
        <end position="349"/>
    </location>
</feature>
<feature type="repeat" description="TPR" evidence="1">
    <location>
        <begin position="276"/>
        <end position="309"/>
    </location>
</feature>
<dbReference type="Pfam" id="PF13424">
    <property type="entry name" value="TPR_12"/>
    <property type="match status" value="4"/>
</dbReference>
<dbReference type="EMBL" id="CP159837">
    <property type="protein sequence ID" value="XCM36079.1"/>
    <property type="molecule type" value="Genomic_DNA"/>
</dbReference>
<dbReference type="SMART" id="SM00028">
    <property type="entry name" value="TPR"/>
    <property type="match status" value="8"/>
</dbReference>
<feature type="coiled-coil region" evidence="2">
    <location>
        <begin position="492"/>
        <end position="519"/>
    </location>
</feature>
<keyword evidence="2" id="KW-0175">Coiled coil</keyword>
<gene>
    <name evidence="4" type="ORF">ABWT76_004812</name>
</gene>
<protein>
    <submittedName>
        <fullName evidence="4">CHAT domain-containing tetratricopeptide repeat protein</fullName>
    </submittedName>
</protein>
<proteinExistence type="predicted"/>
<dbReference type="PROSITE" id="PS50293">
    <property type="entry name" value="TPR_REGION"/>
    <property type="match status" value="4"/>
</dbReference>
<evidence type="ECO:0000259" key="3">
    <source>
        <dbReference type="Pfam" id="PF12770"/>
    </source>
</evidence>
<dbReference type="SUPFAM" id="SSF48452">
    <property type="entry name" value="TPR-like"/>
    <property type="match status" value="3"/>
</dbReference>
<dbReference type="Pfam" id="PF12770">
    <property type="entry name" value="CHAT"/>
    <property type="match status" value="1"/>
</dbReference>
<feature type="repeat" description="TPR" evidence="1">
    <location>
        <begin position="156"/>
        <end position="189"/>
    </location>
</feature>
<sequence>MRSEQPNSIAGTYQLNMAALRVANTTDRLRFTAEQLSQAGDRLYQQKTRESDQAALAKYAAALKIYQELENPLQVALTHLWIGNVHKDLYQYQAALAAYHQALIKLEEINQPYYQAVVLTQLGSVDQLLANYQQALDFYQQALPLRERMRDRLGVARTFTYMGNIYQAFGEYQQALNYYQQALPLRKELQDRKGEAINLNNLGLVYWSLGDNQQALNYYQQALSIQQELGDIREQSTVLNNIGNVYRSLEDTQQALKYLNQALPLRRQVGDRRGEAATLHNLGKVYGNAGNTELALDYFDQALKIDREIDNKLGMAYTLMNLGTVHSNYGEFDPALNYYNQALSLWQTIGSRNGEAEVRYGIARVESQRGNLQIALDQIKTALAIVEDIRTNVASHDLRTSFLASKQDYYELYIDLLMQLHQQQPTSGYDALALQVSEKARARSLLDILIEAQADIRQGVDPQLLDREKWLQRQLNALETQRLALFSRETTKEQSQAILNHINLEIEKYLRENQLLQAQIRANSPRYAALTQPQPLTLAEIQQQVLDEDTLLLEYFLGEKRSYLWGVTADQITSYQLPNRQTIEEAAVGFRNTVASRITRNNLTKVATAAQSLTEMILEPVADRLGKNLGEKTGQKRLVIVADGALQYVPFAGVAVPGTGERDRDYLPLMVNHEIVTLPSASTQAILRRELRDRPSAKNTLAVLADPVFGLSDERVKMSESHTEESLVNFYARLPFTRQEAEAILAMVPEGDRFEAFDFAANRELVLSQQLNQYKIVHFATHGQANTRHPELSTLILSLVDENGKPENGFLRLHDIFNLKLPAELVVLSACQTGLGQKIRGEGIVGLTRGFMYAGAARVLVSLWYIDDEATAELMVKFYEQMWQNSLTPAAALQAAQVEMWQEEKWRSPYYWAAFTLQGEWQ</sequence>
<dbReference type="AlphaFoldDB" id="A0AAU8JBC6"/>
<dbReference type="InterPro" id="IPR024983">
    <property type="entry name" value="CHAT_dom"/>
</dbReference>
<feature type="repeat" description="TPR" evidence="1">
    <location>
        <begin position="196"/>
        <end position="229"/>
    </location>
</feature>
<dbReference type="PANTHER" id="PTHR10098:SF108">
    <property type="entry name" value="TETRATRICOPEPTIDE REPEAT PROTEIN 28"/>
    <property type="match status" value="1"/>
</dbReference>
<feature type="domain" description="CHAT" evidence="3">
    <location>
        <begin position="609"/>
        <end position="920"/>
    </location>
</feature>
<dbReference type="InterPro" id="IPR011990">
    <property type="entry name" value="TPR-like_helical_dom_sf"/>
</dbReference>
<dbReference type="PROSITE" id="PS50005">
    <property type="entry name" value="TPR"/>
    <property type="match status" value="6"/>
</dbReference>
<feature type="repeat" description="TPR" evidence="1">
    <location>
        <begin position="236"/>
        <end position="269"/>
    </location>
</feature>
<dbReference type="RefSeq" id="WP_354635071.1">
    <property type="nucleotide sequence ID" value="NZ_CP159837.1"/>
</dbReference>
<evidence type="ECO:0000313" key="4">
    <source>
        <dbReference type="EMBL" id="XCM36079.1"/>
    </source>
</evidence>
<dbReference type="PANTHER" id="PTHR10098">
    <property type="entry name" value="RAPSYN-RELATED"/>
    <property type="match status" value="1"/>
</dbReference>
<feature type="repeat" description="TPR" evidence="1">
    <location>
        <begin position="116"/>
        <end position="149"/>
    </location>
</feature>
<dbReference type="Gene3D" id="1.25.40.10">
    <property type="entry name" value="Tetratricopeptide repeat domain"/>
    <property type="match status" value="2"/>
</dbReference>
<evidence type="ECO:0000256" key="2">
    <source>
        <dbReference type="SAM" id="Coils"/>
    </source>
</evidence>
<accession>A0AAU8JBC6</accession>
<evidence type="ECO:0000256" key="1">
    <source>
        <dbReference type="PROSITE-ProRule" id="PRU00339"/>
    </source>
</evidence>
<dbReference type="InterPro" id="IPR019734">
    <property type="entry name" value="TPR_rpt"/>
</dbReference>
<reference evidence="4" key="1">
    <citation type="submission" date="2024-07" db="EMBL/GenBank/DDBJ databases">
        <authorList>
            <person name="Kim Y.J."/>
            <person name="Jeong J.Y."/>
        </authorList>
    </citation>
    <scope>NUCLEOTIDE SEQUENCE</scope>
    <source>
        <strain evidence="4">GIHE-MW2</strain>
    </source>
</reference>